<gene>
    <name evidence="1" type="ORF">L1987_83194</name>
</gene>
<reference evidence="2" key="1">
    <citation type="journal article" date="2022" name="Mol. Ecol. Resour.">
        <title>The genomes of chicory, endive, great burdock and yacon provide insights into Asteraceae palaeo-polyploidization history and plant inulin production.</title>
        <authorList>
            <person name="Fan W."/>
            <person name="Wang S."/>
            <person name="Wang H."/>
            <person name="Wang A."/>
            <person name="Jiang F."/>
            <person name="Liu H."/>
            <person name="Zhao H."/>
            <person name="Xu D."/>
            <person name="Zhang Y."/>
        </authorList>
    </citation>
    <scope>NUCLEOTIDE SEQUENCE [LARGE SCALE GENOMIC DNA]</scope>
    <source>
        <strain evidence="2">cv. Yunnan</strain>
    </source>
</reference>
<dbReference type="Proteomes" id="UP001056120">
    <property type="component" value="Linkage Group LG28"/>
</dbReference>
<proteinExistence type="predicted"/>
<keyword evidence="2" id="KW-1185">Reference proteome</keyword>
<name>A0ACB8YD56_9ASTR</name>
<dbReference type="EMBL" id="CM042045">
    <property type="protein sequence ID" value="KAI3682864.1"/>
    <property type="molecule type" value="Genomic_DNA"/>
</dbReference>
<evidence type="ECO:0000313" key="1">
    <source>
        <dbReference type="EMBL" id="KAI3682864.1"/>
    </source>
</evidence>
<organism evidence="1 2">
    <name type="scientific">Smallanthus sonchifolius</name>
    <dbReference type="NCBI Taxonomy" id="185202"/>
    <lineage>
        <taxon>Eukaryota</taxon>
        <taxon>Viridiplantae</taxon>
        <taxon>Streptophyta</taxon>
        <taxon>Embryophyta</taxon>
        <taxon>Tracheophyta</taxon>
        <taxon>Spermatophyta</taxon>
        <taxon>Magnoliopsida</taxon>
        <taxon>eudicotyledons</taxon>
        <taxon>Gunneridae</taxon>
        <taxon>Pentapetalae</taxon>
        <taxon>asterids</taxon>
        <taxon>campanulids</taxon>
        <taxon>Asterales</taxon>
        <taxon>Asteraceae</taxon>
        <taxon>Asteroideae</taxon>
        <taxon>Heliantheae alliance</taxon>
        <taxon>Millerieae</taxon>
        <taxon>Smallanthus</taxon>
    </lineage>
</organism>
<comment type="caution">
    <text evidence="1">The sequence shown here is derived from an EMBL/GenBank/DDBJ whole genome shotgun (WGS) entry which is preliminary data.</text>
</comment>
<protein>
    <submittedName>
        <fullName evidence="1">Uncharacterized protein</fullName>
    </submittedName>
</protein>
<evidence type="ECO:0000313" key="2">
    <source>
        <dbReference type="Proteomes" id="UP001056120"/>
    </source>
</evidence>
<reference evidence="1 2" key="2">
    <citation type="journal article" date="2022" name="Mol. Ecol. Resour.">
        <title>The genomes of chicory, endive, great burdock and yacon provide insights into Asteraceae paleo-polyploidization history and plant inulin production.</title>
        <authorList>
            <person name="Fan W."/>
            <person name="Wang S."/>
            <person name="Wang H."/>
            <person name="Wang A."/>
            <person name="Jiang F."/>
            <person name="Liu H."/>
            <person name="Zhao H."/>
            <person name="Xu D."/>
            <person name="Zhang Y."/>
        </authorList>
    </citation>
    <scope>NUCLEOTIDE SEQUENCE [LARGE SCALE GENOMIC DNA]</scope>
    <source>
        <strain evidence="2">cv. Yunnan</strain>
        <tissue evidence="1">Leaves</tissue>
    </source>
</reference>
<accession>A0ACB8YD56</accession>
<sequence length="203" mass="22208">MVQTRCSDGNSGSSGQIAAQLDVIAAKLDAVESQLRGDIAELKAVIAEEIPDNSASDDEDRSKHVLGVQLNIEDSDQMKIGDAVQLRIGVGGPFKMGDLKRTNLEVWAGPLAHNKFLISAHDQSFALVDTFQHIIKDLEIDLHTCFVLDSRGVQKLSPVSIEWLIAWGNTSLPDLWTSRFSGPEVLIRTRSIIFPLLIPAQPN</sequence>